<evidence type="ECO:0000313" key="2">
    <source>
        <dbReference type="Proteomes" id="UP000644610"/>
    </source>
</evidence>
<reference evidence="1" key="1">
    <citation type="submission" date="2021-01" db="EMBL/GenBank/DDBJ databases">
        <title>Whole genome shotgun sequence of Planotetraspora silvatica NBRC 100141.</title>
        <authorList>
            <person name="Komaki H."/>
            <person name="Tamura T."/>
        </authorList>
    </citation>
    <scope>NUCLEOTIDE SEQUENCE</scope>
    <source>
        <strain evidence="1">NBRC 100141</strain>
    </source>
</reference>
<dbReference type="InterPro" id="IPR037175">
    <property type="entry name" value="KFase_sf"/>
</dbReference>
<protein>
    <submittedName>
        <fullName evidence="1">Cyclase</fullName>
    </submittedName>
</protein>
<dbReference type="Gene3D" id="3.50.30.50">
    <property type="entry name" value="Putative cyclase"/>
    <property type="match status" value="1"/>
</dbReference>
<dbReference type="PANTHER" id="PTHR31118">
    <property type="entry name" value="CYCLASE-LIKE PROTEIN 2"/>
    <property type="match status" value="1"/>
</dbReference>
<organism evidence="1 2">
    <name type="scientific">Planotetraspora silvatica</name>
    <dbReference type="NCBI Taxonomy" id="234614"/>
    <lineage>
        <taxon>Bacteria</taxon>
        <taxon>Bacillati</taxon>
        <taxon>Actinomycetota</taxon>
        <taxon>Actinomycetes</taxon>
        <taxon>Streptosporangiales</taxon>
        <taxon>Streptosporangiaceae</taxon>
        <taxon>Planotetraspora</taxon>
    </lineage>
</organism>
<dbReference type="RefSeq" id="WP_203970605.1">
    <property type="nucleotide sequence ID" value="NZ_BAAAKY010000005.1"/>
</dbReference>
<dbReference type="GO" id="GO:0019441">
    <property type="term" value="P:L-tryptophan catabolic process to kynurenine"/>
    <property type="evidence" value="ECO:0007669"/>
    <property type="project" value="InterPro"/>
</dbReference>
<dbReference type="GO" id="GO:0004061">
    <property type="term" value="F:arylformamidase activity"/>
    <property type="evidence" value="ECO:0007669"/>
    <property type="project" value="InterPro"/>
</dbReference>
<accession>A0A8J3UEY6</accession>
<evidence type="ECO:0000313" key="1">
    <source>
        <dbReference type="EMBL" id="GII43637.1"/>
    </source>
</evidence>
<keyword evidence="2" id="KW-1185">Reference proteome</keyword>
<proteinExistence type="predicted"/>
<dbReference type="EMBL" id="BOOQ01000001">
    <property type="protein sequence ID" value="GII43637.1"/>
    <property type="molecule type" value="Genomic_DNA"/>
</dbReference>
<comment type="caution">
    <text evidence="1">The sequence shown here is derived from an EMBL/GenBank/DDBJ whole genome shotgun (WGS) entry which is preliminary data.</text>
</comment>
<dbReference type="Pfam" id="PF04199">
    <property type="entry name" value="Cyclase"/>
    <property type="match status" value="1"/>
</dbReference>
<dbReference type="Proteomes" id="UP000644610">
    <property type="component" value="Unassembled WGS sequence"/>
</dbReference>
<sequence length="257" mass="27856">MSVLRELVESIRTGGIEVLDLTAPLSGTTPILLLPEQFGQTVPFALHEISRYDDRGPAWYWNNFTTGEHVGTHFDAPNHWVTARDGEDISQVAVSKLIAPAVVLDFVAEARRDPDFLLEIDHVKQWEEEHGPLPDGGWLLYRTGWDVRAHDQAEFLNADETGPHTPGISVECARYLAEETPIAGLGVETVGTDAGAAHSFDPAFPCHSFLLGAGKYGLTQLRNLDRLPPTGAVVIAGPLPIVGGSGSPTRVLALVER</sequence>
<gene>
    <name evidence="1" type="ORF">Psi02_00610</name>
</gene>
<dbReference type="AlphaFoldDB" id="A0A8J3UEY6"/>
<name>A0A8J3UEY6_9ACTN</name>
<dbReference type="InterPro" id="IPR007325">
    <property type="entry name" value="KFase/CYL"/>
</dbReference>
<dbReference type="PANTHER" id="PTHR31118:SF12">
    <property type="entry name" value="CYCLASE-LIKE PROTEIN 2"/>
    <property type="match status" value="1"/>
</dbReference>
<dbReference type="SUPFAM" id="SSF102198">
    <property type="entry name" value="Putative cyclase"/>
    <property type="match status" value="1"/>
</dbReference>